<evidence type="ECO:0000259" key="1">
    <source>
        <dbReference type="PROSITE" id="PS51819"/>
    </source>
</evidence>
<evidence type="ECO:0000313" key="2">
    <source>
        <dbReference type="EMBL" id="KYG73264.1"/>
    </source>
</evidence>
<dbReference type="Gene3D" id="3.10.180.10">
    <property type="entry name" value="2,3-Dihydroxybiphenyl 1,2-Dioxygenase, domain 1"/>
    <property type="match status" value="1"/>
</dbReference>
<organism evidence="2 3">
    <name type="scientific">Roseivirga echinicomitans</name>
    <dbReference type="NCBI Taxonomy" id="296218"/>
    <lineage>
        <taxon>Bacteria</taxon>
        <taxon>Pseudomonadati</taxon>
        <taxon>Bacteroidota</taxon>
        <taxon>Cytophagia</taxon>
        <taxon>Cytophagales</taxon>
        <taxon>Roseivirgaceae</taxon>
        <taxon>Roseivirga</taxon>
    </lineage>
</organism>
<reference evidence="2 3" key="1">
    <citation type="submission" date="2016-01" db="EMBL/GenBank/DDBJ databases">
        <title>Genome sequencing of Roseivirga echinicomitans KMM 6058.</title>
        <authorList>
            <person name="Selvaratnam C."/>
            <person name="Thevarajoo S."/>
            <person name="Goh K.M."/>
            <person name="Ee R."/>
            <person name="Chan K.-G."/>
            <person name="Chong C.S."/>
        </authorList>
    </citation>
    <scope>NUCLEOTIDE SEQUENCE [LARGE SCALE GENOMIC DNA]</scope>
    <source>
        <strain evidence="2 3">KMM 6058</strain>
    </source>
</reference>
<dbReference type="OrthoDB" id="9799428at2"/>
<evidence type="ECO:0000313" key="3">
    <source>
        <dbReference type="Proteomes" id="UP000075615"/>
    </source>
</evidence>
<name>A0A150X3H3_9BACT</name>
<dbReference type="SUPFAM" id="SSF54593">
    <property type="entry name" value="Glyoxalase/Bleomycin resistance protein/Dihydroxybiphenyl dioxygenase"/>
    <property type="match status" value="1"/>
</dbReference>
<dbReference type="Pfam" id="PF00903">
    <property type="entry name" value="Glyoxalase"/>
    <property type="match status" value="1"/>
</dbReference>
<dbReference type="RefSeq" id="WP_068418592.1">
    <property type="nucleotide sequence ID" value="NZ_LRDB01000050.1"/>
</dbReference>
<comment type="caution">
    <text evidence="2">The sequence shown here is derived from an EMBL/GenBank/DDBJ whole genome shotgun (WGS) entry which is preliminary data.</text>
</comment>
<dbReference type="AlphaFoldDB" id="A0A150X3H3"/>
<dbReference type="EMBL" id="LRDB01000050">
    <property type="protein sequence ID" value="KYG73264.1"/>
    <property type="molecule type" value="Genomic_DNA"/>
</dbReference>
<accession>A0A150X3H3</accession>
<gene>
    <name evidence="2" type="ORF">AWN68_11080</name>
</gene>
<dbReference type="PROSITE" id="PS51819">
    <property type="entry name" value="VOC"/>
    <property type="match status" value="1"/>
</dbReference>
<proteinExistence type="predicted"/>
<dbReference type="InterPro" id="IPR052164">
    <property type="entry name" value="Anthracycline_SecMetBiosynth"/>
</dbReference>
<dbReference type="STRING" id="296218.AWN68_11080"/>
<dbReference type="InterPro" id="IPR004360">
    <property type="entry name" value="Glyas_Fos-R_dOase_dom"/>
</dbReference>
<protein>
    <submittedName>
        <fullName evidence="2">Glyoxalase</fullName>
    </submittedName>
</protein>
<dbReference type="InterPro" id="IPR037523">
    <property type="entry name" value="VOC_core"/>
</dbReference>
<dbReference type="InterPro" id="IPR029068">
    <property type="entry name" value="Glyas_Bleomycin-R_OHBP_Dase"/>
</dbReference>
<feature type="domain" description="VOC" evidence="1">
    <location>
        <begin position="19"/>
        <end position="137"/>
    </location>
</feature>
<dbReference type="Proteomes" id="UP000075615">
    <property type="component" value="Unassembled WGS sequence"/>
</dbReference>
<sequence>MKDSKDQTDNVDTTPKVTGIGGIFFYSDNPEETKDWYAKNLGIEVNEWGSASFESRNLNKPDEVNSLQWKPFKKGDEYFAPSKKDFMINYQVQNIEALIIKLKENGVTILDSMATYDFGKFIHILDAEGNKIELWESN</sequence>
<dbReference type="PANTHER" id="PTHR33993">
    <property type="entry name" value="GLYOXALASE-RELATED"/>
    <property type="match status" value="1"/>
</dbReference>
<dbReference type="PANTHER" id="PTHR33993:SF5">
    <property type="entry name" value="GLYOXALASE"/>
    <property type="match status" value="1"/>
</dbReference>
<keyword evidence="3" id="KW-1185">Reference proteome</keyword>